<gene>
    <name evidence="18" type="ORF">GDO86_007361</name>
</gene>
<evidence type="ECO:0000256" key="13">
    <source>
        <dbReference type="ARBA" id="ARBA00023319"/>
    </source>
</evidence>
<dbReference type="PROSITE" id="PS50835">
    <property type="entry name" value="IG_LIKE"/>
    <property type="match status" value="1"/>
</dbReference>
<evidence type="ECO:0000256" key="1">
    <source>
        <dbReference type="ARBA" id="ARBA00004251"/>
    </source>
</evidence>
<evidence type="ECO:0000256" key="3">
    <source>
        <dbReference type="ARBA" id="ARBA00019135"/>
    </source>
</evidence>
<dbReference type="Pfam" id="PF07686">
    <property type="entry name" value="V-set"/>
    <property type="match status" value="1"/>
</dbReference>
<evidence type="ECO:0000313" key="19">
    <source>
        <dbReference type="Proteomes" id="UP000812440"/>
    </source>
</evidence>
<keyword evidence="19" id="KW-1185">Reference proteome</keyword>
<keyword evidence="13" id="KW-0393">Immunoglobulin domain</keyword>
<evidence type="ECO:0000256" key="8">
    <source>
        <dbReference type="ARBA" id="ARBA00022989"/>
    </source>
</evidence>
<dbReference type="InterPro" id="IPR013783">
    <property type="entry name" value="Ig-like_fold"/>
</dbReference>
<evidence type="ECO:0000256" key="6">
    <source>
        <dbReference type="ARBA" id="ARBA00022729"/>
    </source>
</evidence>
<evidence type="ECO:0000256" key="5">
    <source>
        <dbReference type="ARBA" id="ARBA00022692"/>
    </source>
</evidence>
<sequence>MELLLIIGSLQGSLSQMVHVYQVPEVTSSEGSTVTLQCNYTATNMVNNIGWFTWYRHVVGGPVVSNDSKDFIGRVSVTTQADFINKRSANIQLHKVNITDTGMYICEISLLFNQTEKGHGKATFLNVTGEGLFQNSENVLYTQNNKNDIYAEPRGKKKPQIPQEYHDLSLYSEIS</sequence>
<reference evidence="18" key="1">
    <citation type="thesis" date="2020" institute="ProQuest LLC" country="789 East Eisenhower Parkway, Ann Arbor, MI, USA">
        <title>Comparative Genomics and Chromosome Evolution.</title>
        <authorList>
            <person name="Mudd A.B."/>
        </authorList>
    </citation>
    <scope>NUCLEOTIDE SEQUENCE</scope>
    <source>
        <strain evidence="18">Female2</strain>
        <tissue evidence="18">Blood</tissue>
    </source>
</reference>
<keyword evidence="10" id="KW-1015">Disulfide bond</keyword>
<evidence type="ECO:0000256" key="10">
    <source>
        <dbReference type="ARBA" id="ARBA00023157"/>
    </source>
</evidence>
<feature type="chain" id="PRO_5035910870" description="Natural cytotoxicity triggering receptor 3" evidence="16">
    <location>
        <begin position="16"/>
        <end position="175"/>
    </location>
</feature>
<evidence type="ECO:0000256" key="14">
    <source>
        <dbReference type="ARBA" id="ARBA00032296"/>
    </source>
</evidence>
<dbReference type="OrthoDB" id="9898017at2759"/>
<dbReference type="GO" id="GO:0002429">
    <property type="term" value="P:immune response-activating cell surface receptor signaling pathway"/>
    <property type="evidence" value="ECO:0007669"/>
    <property type="project" value="InterPro"/>
</dbReference>
<dbReference type="Gene3D" id="2.60.40.10">
    <property type="entry name" value="Immunoglobulins"/>
    <property type="match status" value="1"/>
</dbReference>
<protein>
    <recommendedName>
        <fullName evidence="3">Natural cytotoxicity triggering receptor 3</fullName>
    </recommendedName>
    <alternativeName>
        <fullName evidence="14">Natural killer cell p30-related protein</fullName>
    </alternativeName>
</protein>
<keyword evidence="7" id="KW-0391">Immunity</keyword>
<feature type="domain" description="Ig-like" evidence="17">
    <location>
        <begin position="16"/>
        <end position="109"/>
    </location>
</feature>
<keyword evidence="4" id="KW-1003">Cell membrane</keyword>
<dbReference type="GO" id="GO:0005886">
    <property type="term" value="C:plasma membrane"/>
    <property type="evidence" value="ECO:0007669"/>
    <property type="project" value="UniProtKB-SubCell"/>
</dbReference>
<keyword evidence="5" id="KW-0812">Transmembrane</keyword>
<dbReference type="PANTHER" id="PTHR47904:SF1">
    <property type="entry name" value="NATURAL CYTOTOXICITY TRIGGERING RECEPTOR 3"/>
    <property type="match status" value="1"/>
</dbReference>
<accession>A0A8T2ITE6</accession>
<dbReference type="GO" id="GO:0045954">
    <property type="term" value="P:positive regulation of natural killer cell mediated cytotoxicity"/>
    <property type="evidence" value="ECO:0007669"/>
    <property type="project" value="InterPro"/>
</dbReference>
<evidence type="ECO:0000256" key="7">
    <source>
        <dbReference type="ARBA" id="ARBA00022859"/>
    </source>
</evidence>
<dbReference type="InterPro" id="IPR003599">
    <property type="entry name" value="Ig_sub"/>
</dbReference>
<comment type="similarity">
    <text evidence="2">Belongs to the natural cytotoxicity receptor (NCR) family.</text>
</comment>
<proteinExistence type="inferred from homology"/>
<dbReference type="AlphaFoldDB" id="A0A8T2ITE6"/>
<dbReference type="PANTHER" id="PTHR47904">
    <property type="entry name" value="NATURAL CYTOTOXICITY TRIGGERING RECEPTOR 3"/>
    <property type="match status" value="1"/>
</dbReference>
<feature type="region of interest" description="Disordered" evidence="15">
    <location>
        <begin position="151"/>
        <end position="175"/>
    </location>
</feature>
<keyword evidence="9" id="KW-0472">Membrane</keyword>
<dbReference type="InterPro" id="IPR013106">
    <property type="entry name" value="Ig_V-set"/>
</dbReference>
<feature type="signal peptide" evidence="16">
    <location>
        <begin position="1"/>
        <end position="15"/>
    </location>
</feature>
<evidence type="ECO:0000259" key="17">
    <source>
        <dbReference type="PROSITE" id="PS50835"/>
    </source>
</evidence>
<dbReference type="InterPro" id="IPR043226">
    <property type="entry name" value="NCR3"/>
</dbReference>
<evidence type="ECO:0000256" key="12">
    <source>
        <dbReference type="ARBA" id="ARBA00023180"/>
    </source>
</evidence>
<dbReference type="InterPro" id="IPR007110">
    <property type="entry name" value="Ig-like_dom"/>
</dbReference>
<keyword evidence="6 16" id="KW-0732">Signal</keyword>
<evidence type="ECO:0000256" key="15">
    <source>
        <dbReference type="SAM" id="MobiDB-lite"/>
    </source>
</evidence>
<keyword evidence="12" id="KW-0325">Glycoprotein</keyword>
<comment type="subcellular location">
    <subcellularLocation>
        <location evidence="1">Cell membrane</location>
        <topology evidence="1">Single-pass type I membrane protein</topology>
    </subcellularLocation>
</comment>
<dbReference type="SMART" id="SM00409">
    <property type="entry name" value="IG"/>
    <property type="match status" value="1"/>
</dbReference>
<evidence type="ECO:0000256" key="9">
    <source>
        <dbReference type="ARBA" id="ARBA00023136"/>
    </source>
</evidence>
<dbReference type="InterPro" id="IPR036179">
    <property type="entry name" value="Ig-like_dom_sf"/>
</dbReference>
<dbReference type="EMBL" id="JAACNH010000007">
    <property type="protein sequence ID" value="KAG8436225.1"/>
    <property type="molecule type" value="Genomic_DNA"/>
</dbReference>
<organism evidence="18 19">
    <name type="scientific">Hymenochirus boettgeri</name>
    <name type="common">Congo dwarf clawed frog</name>
    <dbReference type="NCBI Taxonomy" id="247094"/>
    <lineage>
        <taxon>Eukaryota</taxon>
        <taxon>Metazoa</taxon>
        <taxon>Chordata</taxon>
        <taxon>Craniata</taxon>
        <taxon>Vertebrata</taxon>
        <taxon>Euteleostomi</taxon>
        <taxon>Amphibia</taxon>
        <taxon>Batrachia</taxon>
        <taxon>Anura</taxon>
        <taxon>Pipoidea</taxon>
        <taxon>Pipidae</taxon>
        <taxon>Pipinae</taxon>
        <taxon>Hymenochirus</taxon>
    </lineage>
</organism>
<evidence type="ECO:0000256" key="11">
    <source>
        <dbReference type="ARBA" id="ARBA00023170"/>
    </source>
</evidence>
<name>A0A8T2ITE6_9PIPI</name>
<dbReference type="SUPFAM" id="SSF48726">
    <property type="entry name" value="Immunoglobulin"/>
    <property type="match status" value="1"/>
</dbReference>
<dbReference type="Proteomes" id="UP000812440">
    <property type="component" value="Chromosome 4"/>
</dbReference>
<evidence type="ECO:0000256" key="16">
    <source>
        <dbReference type="SAM" id="SignalP"/>
    </source>
</evidence>
<evidence type="ECO:0000313" key="18">
    <source>
        <dbReference type="EMBL" id="KAG8436225.1"/>
    </source>
</evidence>
<keyword evidence="11" id="KW-0675">Receptor</keyword>
<keyword evidence="8" id="KW-1133">Transmembrane helix</keyword>
<evidence type="ECO:0000256" key="2">
    <source>
        <dbReference type="ARBA" id="ARBA00006531"/>
    </source>
</evidence>
<comment type="caution">
    <text evidence="18">The sequence shown here is derived from an EMBL/GenBank/DDBJ whole genome shotgun (WGS) entry which is preliminary data.</text>
</comment>
<dbReference type="SMART" id="SM00406">
    <property type="entry name" value="IGv"/>
    <property type="match status" value="1"/>
</dbReference>
<evidence type="ECO:0000256" key="4">
    <source>
        <dbReference type="ARBA" id="ARBA00022475"/>
    </source>
</evidence>